<dbReference type="Pfam" id="PF04932">
    <property type="entry name" value="Wzy_C"/>
    <property type="match status" value="1"/>
</dbReference>
<dbReference type="InterPro" id="IPR051533">
    <property type="entry name" value="WaaL-like"/>
</dbReference>
<accession>A0A1F7UL97</accession>
<dbReference type="PANTHER" id="PTHR37422:SF13">
    <property type="entry name" value="LIPOPOLYSACCHARIDE BIOSYNTHESIS PROTEIN PA4999-RELATED"/>
    <property type="match status" value="1"/>
</dbReference>
<keyword evidence="4 5" id="KW-0472">Membrane</keyword>
<proteinExistence type="predicted"/>
<feature type="transmembrane region" description="Helical" evidence="5">
    <location>
        <begin position="104"/>
        <end position="123"/>
    </location>
</feature>
<feature type="transmembrane region" description="Helical" evidence="5">
    <location>
        <begin position="388"/>
        <end position="413"/>
    </location>
</feature>
<comment type="caution">
    <text evidence="7">The sequence shown here is derived from an EMBL/GenBank/DDBJ whole genome shotgun (WGS) entry which is preliminary data.</text>
</comment>
<feature type="transmembrane region" description="Helical" evidence="5">
    <location>
        <begin position="268"/>
        <end position="288"/>
    </location>
</feature>
<feature type="transmembrane region" description="Helical" evidence="5">
    <location>
        <begin position="44"/>
        <end position="62"/>
    </location>
</feature>
<dbReference type="PANTHER" id="PTHR37422">
    <property type="entry name" value="TEICHURONIC ACID BIOSYNTHESIS PROTEIN TUAE"/>
    <property type="match status" value="1"/>
</dbReference>
<dbReference type="AlphaFoldDB" id="A0A1F7UL97"/>
<dbReference type="GO" id="GO:0016020">
    <property type="term" value="C:membrane"/>
    <property type="evidence" value="ECO:0007669"/>
    <property type="project" value="UniProtKB-SubCell"/>
</dbReference>
<dbReference type="Proteomes" id="UP000176598">
    <property type="component" value="Unassembled WGS sequence"/>
</dbReference>
<reference evidence="7 8" key="1">
    <citation type="journal article" date="2016" name="Nat. Commun.">
        <title>Thousands of microbial genomes shed light on interconnected biogeochemical processes in an aquifer system.</title>
        <authorList>
            <person name="Anantharaman K."/>
            <person name="Brown C.T."/>
            <person name="Hug L.A."/>
            <person name="Sharon I."/>
            <person name="Castelle C.J."/>
            <person name="Probst A.J."/>
            <person name="Thomas B.C."/>
            <person name="Singh A."/>
            <person name="Wilkins M.J."/>
            <person name="Karaoz U."/>
            <person name="Brodie E.L."/>
            <person name="Williams K.H."/>
            <person name="Hubbard S.S."/>
            <person name="Banfield J.F."/>
        </authorList>
    </citation>
    <scope>NUCLEOTIDE SEQUENCE [LARGE SCALE GENOMIC DNA]</scope>
</reference>
<evidence type="ECO:0000256" key="2">
    <source>
        <dbReference type="ARBA" id="ARBA00022692"/>
    </source>
</evidence>
<comment type="subcellular location">
    <subcellularLocation>
        <location evidence="1">Membrane</location>
        <topology evidence="1">Multi-pass membrane protein</topology>
    </subcellularLocation>
</comment>
<keyword evidence="3 5" id="KW-1133">Transmembrane helix</keyword>
<organism evidence="7 8">
    <name type="scientific">Candidatus Uhrbacteria bacterium RIFCSPHIGHO2_12_FULL_57_11</name>
    <dbReference type="NCBI Taxonomy" id="1802398"/>
    <lineage>
        <taxon>Bacteria</taxon>
        <taxon>Candidatus Uhriibacteriota</taxon>
    </lineage>
</organism>
<protein>
    <recommendedName>
        <fullName evidence="6">O-antigen ligase-related domain-containing protein</fullName>
    </recommendedName>
</protein>
<dbReference type="InterPro" id="IPR007016">
    <property type="entry name" value="O-antigen_ligase-rel_domated"/>
</dbReference>
<feature type="domain" description="O-antigen ligase-related" evidence="6">
    <location>
        <begin position="227"/>
        <end position="369"/>
    </location>
</feature>
<evidence type="ECO:0000313" key="8">
    <source>
        <dbReference type="Proteomes" id="UP000176598"/>
    </source>
</evidence>
<feature type="transmembrane region" description="Helical" evidence="5">
    <location>
        <begin position="217"/>
        <end position="234"/>
    </location>
</feature>
<evidence type="ECO:0000256" key="5">
    <source>
        <dbReference type="SAM" id="Phobius"/>
    </source>
</evidence>
<feature type="transmembrane region" description="Helical" evidence="5">
    <location>
        <begin position="130"/>
        <end position="150"/>
    </location>
</feature>
<evidence type="ECO:0000256" key="3">
    <source>
        <dbReference type="ARBA" id="ARBA00022989"/>
    </source>
</evidence>
<evidence type="ECO:0000256" key="1">
    <source>
        <dbReference type="ARBA" id="ARBA00004141"/>
    </source>
</evidence>
<name>A0A1F7UL97_9BACT</name>
<feature type="transmembrane region" description="Helical" evidence="5">
    <location>
        <begin position="12"/>
        <end position="29"/>
    </location>
</feature>
<sequence>MTLERVRFLREWTTYIFLFLLPWQTRWIVSRATLAGVPWEQGTVSVYAIEILFWAILILGVIENRLSGGRLVWSGRDRFLRVLPILLVSVAVIRTAFARDFPTAAINTLHIVEGVAMFLFILRTERVDRAAAAFIAGMIPAAGLGVWQFLAQSSPASTLLGLAAHSPEIPGASVVETVTGRFLRAYGPFPHPNIFGGYLAVALIFGARLVSSRDKVFRRLALWSSPLLAAALFLTFSRGAWLAFFAGAGLFFIQAIRNFDVRHRGFHWFAASTLPFLILGSLLFSLVVTRTTSVGRLEARSVSERTQGYRDAFSLIRRHPLFGVGPGQASLASYRDIDPARGPYTYEPVHNLFLLVWVELGIVGFALIVSIFWFIFRRSIPTDGLPLLATLLILGLFDHYLWSYLPGVLLLWLGLAQSAKPSS</sequence>
<evidence type="ECO:0000313" key="7">
    <source>
        <dbReference type="EMBL" id="OGL78477.1"/>
    </source>
</evidence>
<feature type="transmembrane region" description="Helical" evidence="5">
    <location>
        <begin position="193"/>
        <end position="210"/>
    </location>
</feature>
<keyword evidence="2 5" id="KW-0812">Transmembrane</keyword>
<evidence type="ECO:0000256" key="4">
    <source>
        <dbReference type="ARBA" id="ARBA00023136"/>
    </source>
</evidence>
<dbReference type="EMBL" id="MGEG01000034">
    <property type="protein sequence ID" value="OGL78477.1"/>
    <property type="molecule type" value="Genomic_DNA"/>
</dbReference>
<gene>
    <name evidence="7" type="ORF">A3F28_01100</name>
</gene>
<evidence type="ECO:0000259" key="6">
    <source>
        <dbReference type="Pfam" id="PF04932"/>
    </source>
</evidence>
<feature type="transmembrane region" description="Helical" evidence="5">
    <location>
        <begin position="82"/>
        <end position="98"/>
    </location>
</feature>
<feature type="transmembrane region" description="Helical" evidence="5">
    <location>
        <begin position="352"/>
        <end position="376"/>
    </location>
</feature>